<protein>
    <submittedName>
        <fullName evidence="5">Uncharacterized protein</fullName>
    </submittedName>
</protein>
<evidence type="ECO:0000256" key="2">
    <source>
        <dbReference type="ARBA" id="ARBA00022694"/>
    </source>
</evidence>
<dbReference type="InterPro" id="IPR014612">
    <property type="entry name" value="Pop7/Rpp20"/>
</dbReference>
<evidence type="ECO:0000256" key="3">
    <source>
        <dbReference type="ARBA" id="ARBA00023242"/>
    </source>
</evidence>
<dbReference type="Gene3D" id="3.30.110.20">
    <property type="entry name" value="Alba-like domain"/>
    <property type="match status" value="1"/>
</dbReference>
<gene>
    <name evidence="5" type="ORF">VNI00_010970</name>
</gene>
<organism evidence="5 6">
    <name type="scientific">Paramarasmius palmivorus</name>
    <dbReference type="NCBI Taxonomy" id="297713"/>
    <lineage>
        <taxon>Eukaryota</taxon>
        <taxon>Fungi</taxon>
        <taxon>Dikarya</taxon>
        <taxon>Basidiomycota</taxon>
        <taxon>Agaricomycotina</taxon>
        <taxon>Agaricomycetes</taxon>
        <taxon>Agaricomycetidae</taxon>
        <taxon>Agaricales</taxon>
        <taxon>Marasmiineae</taxon>
        <taxon>Marasmiaceae</taxon>
        <taxon>Paramarasmius</taxon>
    </lineage>
</organism>
<dbReference type="GO" id="GO:0000172">
    <property type="term" value="C:ribonuclease MRP complex"/>
    <property type="evidence" value="ECO:0007669"/>
    <property type="project" value="InterPro"/>
</dbReference>
<comment type="caution">
    <text evidence="5">The sequence shown here is derived from an EMBL/GenBank/DDBJ whole genome shotgun (WGS) entry which is preliminary data.</text>
</comment>
<dbReference type="GO" id="GO:0001682">
    <property type="term" value="P:tRNA 5'-leader removal"/>
    <property type="evidence" value="ECO:0007669"/>
    <property type="project" value="InterPro"/>
</dbReference>
<keyword evidence="2" id="KW-0819">tRNA processing</keyword>
<feature type="region of interest" description="Disordered" evidence="4">
    <location>
        <begin position="193"/>
        <end position="238"/>
    </location>
</feature>
<evidence type="ECO:0000256" key="4">
    <source>
        <dbReference type="SAM" id="MobiDB-lite"/>
    </source>
</evidence>
<evidence type="ECO:0000313" key="5">
    <source>
        <dbReference type="EMBL" id="KAK7037478.1"/>
    </source>
</evidence>
<dbReference type="InterPro" id="IPR036882">
    <property type="entry name" value="Alba-like_dom_sf"/>
</dbReference>
<dbReference type="AlphaFoldDB" id="A0AAW0CD68"/>
<dbReference type="PANTHER" id="PTHR15314:SF1">
    <property type="entry name" value="RIBONUCLEASE P PROTEIN SUBUNIT P20"/>
    <property type="match status" value="1"/>
</dbReference>
<dbReference type="PANTHER" id="PTHR15314">
    <property type="entry name" value="RIBONUCLEASE P PROTEIN SUBUNIT P20"/>
    <property type="match status" value="1"/>
</dbReference>
<proteinExistence type="predicted"/>
<dbReference type="Pfam" id="PF12328">
    <property type="entry name" value="Rpp20"/>
    <property type="match status" value="1"/>
</dbReference>
<keyword evidence="6" id="KW-1185">Reference proteome</keyword>
<dbReference type="GO" id="GO:0005655">
    <property type="term" value="C:nucleolar ribonuclease P complex"/>
    <property type="evidence" value="ECO:0007669"/>
    <property type="project" value="InterPro"/>
</dbReference>
<accession>A0AAW0CD68</accession>
<dbReference type="SUPFAM" id="SSF82704">
    <property type="entry name" value="AlbA-like"/>
    <property type="match status" value="1"/>
</dbReference>
<dbReference type="EMBL" id="JAYKXP010000046">
    <property type="protein sequence ID" value="KAK7037478.1"/>
    <property type="molecule type" value="Genomic_DNA"/>
</dbReference>
<feature type="region of interest" description="Disordered" evidence="4">
    <location>
        <begin position="1"/>
        <end position="85"/>
    </location>
</feature>
<dbReference type="GO" id="GO:0003676">
    <property type="term" value="F:nucleic acid binding"/>
    <property type="evidence" value="ECO:0007669"/>
    <property type="project" value="InterPro"/>
</dbReference>
<comment type="subcellular location">
    <subcellularLocation>
        <location evidence="1">Nucleus</location>
        <location evidence="1">Nucleolus</location>
    </subcellularLocation>
</comment>
<name>A0AAW0CD68_9AGAR</name>
<evidence type="ECO:0000256" key="1">
    <source>
        <dbReference type="ARBA" id="ARBA00004604"/>
    </source>
</evidence>
<dbReference type="Proteomes" id="UP001383192">
    <property type="component" value="Unassembled WGS sequence"/>
</dbReference>
<evidence type="ECO:0000313" key="6">
    <source>
        <dbReference type="Proteomes" id="UP001383192"/>
    </source>
</evidence>
<feature type="compositionally biased region" description="Basic and acidic residues" evidence="4">
    <location>
        <begin position="43"/>
        <end position="54"/>
    </location>
</feature>
<sequence length="238" mass="25874">MSGSANGPAPKRLKFSSEDGSVQAVPAQASSKAQSVPDPNPKSPEKSTRSVESKPKRHVKKLVPPRPFPTVSTADSATGPRSAHKEGKNFICLTRKTSLGAYMQRCKNLVLKDGFKEIHLSAMGAAIPLLMQLACALPPILPYACSDIVTEMLTGTTEVMDEIIPEDEDEDITYQTRSKSTLRITIRICGGGLGSTGPRVDSKQRKENKKRKRKEGGSTEPDEMVVLQEPEQVDIEMV</sequence>
<reference evidence="5 6" key="1">
    <citation type="submission" date="2024-01" db="EMBL/GenBank/DDBJ databases">
        <title>A draft genome for a cacao thread blight-causing isolate of Paramarasmius palmivorus.</title>
        <authorList>
            <person name="Baruah I.K."/>
            <person name="Bukari Y."/>
            <person name="Amoako-Attah I."/>
            <person name="Meinhardt L.W."/>
            <person name="Bailey B.A."/>
            <person name="Cohen S.P."/>
        </authorList>
    </citation>
    <scope>NUCLEOTIDE SEQUENCE [LARGE SCALE GENOMIC DNA]</scope>
    <source>
        <strain evidence="5 6">GH-12</strain>
    </source>
</reference>
<keyword evidence="3" id="KW-0539">Nucleus</keyword>